<dbReference type="NCBIfam" id="TIGR01728">
    <property type="entry name" value="SsuA_fam"/>
    <property type="match status" value="1"/>
</dbReference>
<keyword evidence="4" id="KW-0813">Transport</keyword>
<dbReference type="SUPFAM" id="SSF53850">
    <property type="entry name" value="Periplasmic binding protein-like II"/>
    <property type="match status" value="1"/>
</dbReference>
<dbReference type="RefSeq" id="WP_075004050.1">
    <property type="nucleotide sequence ID" value="NZ_FOAZ01000013.1"/>
</dbReference>
<keyword evidence="8" id="KW-0472">Membrane</keyword>
<evidence type="ECO:0000256" key="1">
    <source>
        <dbReference type="ARBA" id="ARBA00004418"/>
    </source>
</evidence>
<dbReference type="AlphaFoldDB" id="A0A1H7TEG5"/>
<keyword evidence="6" id="KW-0997">Cell inner membrane</keyword>
<dbReference type="Pfam" id="PF13379">
    <property type="entry name" value="NMT1_2"/>
    <property type="match status" value="1"/>
</dbReference>
<dbReference type="PANTHER" id="PTHR30024:SF47">
    <property type="entry name" value="TAURINE-BINDING PERIPLASMIC PROTEIN"/>
    <property type="match status" value="1"/>
</dbReference>
<dbReference type="Proteomes" id="UP000183015">
    <property type="component" value="Unassembled WGS sequence"/>
</dbReference>
<dbReference type="InterPro" id="IPR044527">
    <property type="entry name" value="NrtA/CpmA_ABC-bd_dom"/>
</dbReference>
<evidence type="ECO:0000256" key="7">
    <source>
        <dbReference type="ARBA" id="ARBA00022729"/>
    </source>
</evidence>
<dbReference type="GO" id="GO:0042597">
    <property type="term" value="C:periplasmic space"/>
    <property type="evidence" value="ECO:0007669"/>
    <property type="project" value="UniProtKB-SubCell"/>
</dbReference>
<dbReference type="CDD" id="cd13553">
    <property type="entry name" value="PBP2_NrtA_CpmA_like"/>
    <property type="match status" value="1"/>
</dbReference>
<keyword evidence="10" id="KW-1185">Reference proteome</keyword>
<dbReference type="OrthoDB" id="506341at2"/>
<keyword evidence="5" id="KW-1003">Cell membrane</keyword>
<proteinExistence type="inferred from homology"/>
<name>A0A1H7TEG5_STRJI</name>
<protein>
    <submittedName>
        <fullName evidence="9">NitT/TauT family transport system substrate-binding protein</fullName>
    </submittedName>
</protein>
<evidence type="ECO:0000256" key="3">
    <source>
        <dbReference type="ARBA" id="ARBA00010742"/>
    </source>
</evidence>
<sequence length="380" mass="38517">MSQHTRTPRTARIRRAGLAGLAVVTVAGLLSACGYGSQGSSSSSDNSSPSVAASGSGAALSAGTVHIGYFANLTHATPLIGIQDGKFAAALGGTKIATQIFNAGPSEIEALNSGAIDIAWVGPSPAINGYVKSQGSALKIISGATSGGAELVVNPATIKSEADLKGKKIATPQAGNTQDVALLNFLAGKGYKEDPKTGAGDVSVIRTDNSLTPGAYAAGQIDGAWVPEPTASKLVSEGAKILVDEKTLWPNNQFVSTNVIVSQTFLKAHPDVVKAVLKASVDTNTWILANPDQAKKDANAALKALTGKALSAKVLDAAWSELTVTNDPLASTLQAEAQHAVTAGFIKQPNLTGIYDLTLLNQVLSGEGKPAVSAAGLGAQ</sequence>
<dbReference type="eggNOG" id="COG0715">
    <property type="taxonomic scope" value="Bacteria"/>
</dbReference>
<evidence type="ECO:0000256" key="5">
    <source>
        <dbReference type="ARBA" id="ARBA00022475"/>
    </source>
</evidence>
<dbReference type="PANTHER" id="PTHR30024">
    <property type="entry name" value="ALIPHATIC SULFONATES-BINDING PROTEIN-RELATED"/>
    <property type="match status" value="1"/>
</dbReference>
<dbReference type="GO" id="GO:0042626">
    <property type="term" value="F:ATPase-coupled transmembrane transporter activity"/>
    <property type="evidence" value="ECO:0007669"/>
    <property type="project" value="InterPro"/>
</dbReference>
<evidence type="ECO:0000256" key="6">
    <source>
        <dbReference type="ARBA" id="ARBA00022519"/>
    </source>
</evidence>
<evidence type="ECO:0000256" key="8">
    <source>
        <dbReference type="ARBA" id="ARBA00023136"/>
    </source>
</evidence>
<keyword evidence="7" id="KW-0732">Signal</keyword>
<evidence type="ECO:0000313" key="9">
    <source>
        <dbReference type="EMBL" id="SEL82686.1"/>
    </source>
</evidence>
<dbReference type="GO" id="GO:0005886">
    <property type="term" value="C:plasma membrane"/>
    <property type="evidence" value="ECO:0007669"/>
    <property type="project" value="UniProtKB-SubCell"/>
</dbReference>
<dbReference type="PROSITE" id="PS51257">
    <property type="entry name" value="PROKAR_LIPOPROTEIN"/>
    <property type="match status" value="1"/>
</dbReference>
<gene>
    <name evidence="9" type="ORF">SAMN05414137_113215</name>
</gene>
<dbReference type="STRING" id="235985.SAMN05414137_113215"/>
<evidence type="ECO:0000256" key="4">
    <source>
        <dbReference type="ARBA" id="ARBA00022448"/>
    </source>
</evidence>
<comment type="subcellular location">
    <subcellularLocation>
        <location evidence="2">Cell inner membrane</location>
    </subcellularLocation>
    <subcellularLocation>
        <location evidence="1">Periplasm</location>
    </subcellularLocation>
</comment>
<evidence type="ECO:0000256" key="2">
    <source>
        <dbReference type="ARBA" id="ARBA00004533"/>
    </source>
</evidence>
<organism evidence="9 10">
    <name type="scientific">Streptacidiphilus jiangxiensis</name>
    <dbReference type="NCBI Taxonomy" id="235985"/>
    <lineage>
        <taxon>Bacteria</taxon>
        <taxon>Bacillati</taxon>
        <taxon>Actinomycetota</taxon>
        <taxon>Actinomycetes</taxon>
        <taxon>Kitasatosporales</taxon>
        <taxon>Streptomycetaceae</taxon>
        <taxon>Streptacidiphilus</taxon>
    </lineage>
</organism>
<evidence type="ECO:0000313" key="10">
    <source>
        <dbReference type="Proteomes" id="UP000183015"/>
    </source>
</evidence>
<comment type="similarity">
    <text evidence="3">Belongs to the bacterial solute-binding protein SsuA/TauA family.</text>
</comment>
<accession>A0A1H7TEG5</accession>
<reference evidence="10" key="1">
    <citation type="submission" date="2016-10" db="EMBL/GenBank/DDBJ databases">
        <authorList>
            <person name="Varghese N."/>
        </authorList>
    </citation>
    <scope>NUCLEOTIDE SEQUENCE [LARGE SCALE GENOMIC DNA]</scope>
    <source>
        <strain evidence="10">DSM 45096 / BCRC 16803 / CGMCC 4.1857 / CIP 109030 / JCM 12277 / KCTC 19219 / NBRC 100920 / 33214</strain>
    </source>
</reference>
<dbReference type="InterPro" id="IPR010067">
    <property type="entry name" value="ABC_SsuA_sub-bd"/>
</dbReference>
<dbReference type="Gene3D" id="3.40.190.10">
    <property type="entry name" value="Periplasmic binding protein-like II"/>
    <property type="match status" value="2"/>
</dbReference>
<dbReference type="EMBL" id="FOAZ01000013">
    <property type="protein sequence ID" value="SEL82686.1"/>
    <property type="molecule type" value="Genomic_DNA"/>
</dbReference>